<dbReference type="InterPro" id="IPR029045">
    <property type="entry name" value="ClpP/crotonase-like_dom_sf"/>
</dbReference>
<dbReference type="GO" id="GO:0008300">
    <property type="term" value="P:isoprenoid catabolic process"/>
    <property type="evidence" value="ECO:0007669"/>
    <property type="project" value="TreeGrafter"/>
</dbReference>
<evidence type="ECO:0000256" key="1">
    <source>
        <dbReference type="ARBA" id="ARBA00005254"/>
    </source>
</evidence>
<dbReference type="Proteomes" id="UP000494108">
    <property type="component" value="Unassembled WGS sequence"/>
</dbReference>
<dbReference type="EMBL" id="CADIJX010000014">
    <property type="protein sequence ID" value="CAB3708662.1"/>
    <property type="molecule type" value="Genomic_DNA"/>
</dbReference>
<comment type="similarity">
    <text evidence="1 2">Belongs to the enoyl-CoA hydratase/isomerase family.</text>
</comment>
<accession>A0A6S7A2Y9</accession>
<dbReference type="RefSeq" id="WP_175178073.1">
    <property type="nucleotide sequence ID" value="NZ_CADIJX010000014.1"/>
</dbReference>
<dbReference type="InterPro" id="IPR018376">
    <property type="entry name" value="Enoyl-CoA_hyd/isom_CS"/>
</dbReference>
<organism evidence="3 4">
    <name type="scientific">Achromobacter pestifer</name>
    <dbReference type="NCBI Taxonomy" id="1353889"/>
    <lineage>
        <taxon>Bacteria</taxon>
        <taxon>Pseudomonadati</taxon>
        <taxon>Pseudomonadota</taxon>
        <taxon>Betaproteobacteria</taxon>
        <taxon>Burkholderiales</taxon>
        <taxon>Alcaligenaceae</taxon>
        <taxon>Achromobacter</taxon>
    </lineage>
</organism>
<dbReference type="PANTHER" id="PTHR42964">
    <property type="entry name" value="ENOYL-COA HYDRATASE"/>
    <property type="match status" value="1"/>
</dbReference>
<dbReference type="PANTHER" id="PTHR42964:SF1">
    <property type="entry name" value="POLYKETIDE BIOSYNTHESIS ENOYL-COA HYDRATASE PKSH-RELATED"/>
    <property type="match status" value="1"/>
</dbReference>
<dbReference type="Gene3D" id="3.90.226.10">
    <property type="entry name" value="2-enoyl-CoA Hydratase, Chain A, domain 1"/>
    <property type="match status" value="1"/>
</dbReference>
<evidence type="ECO:0000256" key="2">
    <source>
        <dbReference type="RuleBase" id="RU003707"/>
    </source>
</evidence>
<proteinExistence type="inferred from homology"/>
<dbReference type="PROSITE" id="PS00166">
    <property type="entry name" value="ENOYL_COA_HYDRATASE"/>
    <property type="match status" value="1"/>
</dbReference>
<dbReference type="InterPro" id="IPR001753">
    <property type="entry name" value="Enoyl-CoA_hydra/iso"/>
</dbReference>
<reference evidence="3 4" key="1">
    <citation type="submission" date="2020-04" db="EMBL/GenBank/DDBJ databases">
        <authorList>
            <person name="De Canck E."/>
        </authorList>
    </citation>
    <scope>NUCLEOTIDE SEQUENCE [LARGE SCALE GENOMIC DNA]</scope>
    <source>
        <strain evidence="3 4">LMG 3431</strain>
    </source>
</reference>
<dbReference type="AlphaFoldDB" id="A0A6S7A2Y9"/>
<keyword evidence="3" id="KW-0456">Lyase</keyword>
<evidence type="ECO:0000313" key="3">
    <source>
        <dbReference type="EMBL" id="CAB3708662.1"/>
    </source>
</evidence>
<dbReference type="InterPro" id="IPR051683">
    <property type="entry name" value="Enoyl-CoA_Hydratase/Isomerase"/>
</dbReference>
<dbReference type="Pfam" id="PF00378">
    <property type="entry name" value="ECH_1"/>
    <property type="match status" value="1"/>
</dbReference>
<evidence type="ECO:0000313" key="4">
    <source>
        <dbReference type="Proteomes" id="UP000494108"/>
    </source>
</evidence>
<sequence length="244" mass="25676">MSELIVENQGAVRLLRLNRPEKHNALNTALTTALLQALRQADHDTSVRAVVLTGNGKSFCAGADTTEFSGLTMEQPEAVLSRADLTTDLHLVFSRMTKPVVAAVHGNALGGGAGLALACDLTVMADDVRFGYPELRHGIVAAVVMANLVRQVGRKHAFELVVMAEPIDGARALALGIANRSLPAGQVLDAAIAMATRLAGWEPAAMGLTKRAFHRAADLGLAEALGVGRDANVIMRGFRQGAAR</sequence>
<dbReference type="SUPFAM" id="SSF52096">
    <property type="entry name" value="ClpP/crotonase"/>
    <property type="match status" value="1"/>
</dbReference>
<dbReference type="EC" id="4.2.1.17" evidence="3"/>
<protein>
    <submittedName>
        <fullName evidence="3">2,3-dehydroadipyl-CoA hydratase</fullName>
        <ecNumber evidence="3">4.2.1.17</ecNumber>
    </submittedName>
</protein>
<name>A0A6S7A2Y9_9BURK</name>
<dbReference type="GO" id="GO:0004300">
    <property type="term" value="F:enoyl-CoA hydratase activity"/>
    <property type="evidence" value="ECO:0007669"/>
    <property type="project" value="UniProtKB-EC"/>
</dbReference>
<dbReference type="CDD" id="cd06558">
    <property type="entry name" value="crotonase-like"/>
    <property type="match status" value="1"/>
</dbReference>
<gene>
    <name evidence="3" type="primary">paaF_2</name>
    <name evidence="3" type="ORF">LMG3431_05859</name>
</gene>
<keyword evidence="4" id="KW-1185">Reference proteome</keyword>